<dbReference type="STRING" id="1821621.A8C75_07305"/>
<dbReference type="InterPro" id="IPR011330">
    <property type="entry name" value="Glyco_hydro/deAcase_b/a-brl"/>
</dbReference>
<name>A0A1A9EXR1_9GAMM</name>
<dbReference type="RefSeq" id="WP_067380109.1">
    <property type="nucleotide sequence ID" value="NZ_CP015839.1"/>
</dbReference>
<gene>
    <name evidence="1" type="ORF">A8C75_07305</name>
</gene>
<dbReference type="GO" id="GO:0005975">
    <property type="term" value="P:carbohydrate metabolic process"/>
    <property type="evidence" value="ECO:0007669"/>
    <property type="project" value="InterPro"/>
</dbReference>
<dbReference type="OrthoDB" id="6086702at2"/>
<dbReference type="KEGG" id="mars:A8C75_07305"/>
<evidence type="ECO:0008006" key="3">
    <source>
        <dbReference type="Google" id="ProtNLM"/>
    </source>
</evidence>
<dbReference type="CDD" id="cd10928">
    <property type="entry name" value="CE4_u4"/>
    <property type="match status" value="1"/>
</dbReference>
<sequence length="247" mass="27753">MTPWQALQQELDLWHTPATFWWRDDDAIEPSAALDRLLAITGQHDIDLSLAVIPALCTEALARRLGTEPRAWVLQHGYDHRAYAAPGERKRELGGPRPRDEILQQLRTGRQRLAQLFGPQALDILVPPWNRIDADLLPLLPGLGYRRLSVLGPRPAEPVGPLQINVHIDIIDWQARRFAGTDLVLKRIIANLEARRLGRVDASEPCGLMTHHLDHDPACWAFLEQLTHTLAASPQVRWIEGSALPTA</sequence>
<organism evidence="1 2">
    <name type="scientific">Marinobacterium aestuarii</name>
    <dbReference type="NCBI Taxonomy" id="1821621"/>
    <lineage>
        <taxon>Bacteria</taxon>
        <taxon>Pseudomonadati</taxon>
        <taxon>Pseudomonadota</taxon>
        <taxon>Gammaproteobacteria</taxon>
        <taxon>Oceanospirillales</taxon>
        <taxon>Oceanospirillaceae</taxon>
        <taxon>Marinobacterium</taxon>
    </lineage>
</organism>
<proteinExistence type="predicted"/>
<dbReference type="AlphaFoldDB" id="A0A1A9EXR1"/>
<dbReference type="Gene3D" id="3.20.20.370">
    <property type="entry name" value="Glycoside hydrolase/deacetylase"/>
    <property type="match status" value="1"/>
</dbReference>
<accession>A0A1A9EXR1</accession>
<reference evidence="2" key="1">
    <citation type="submission" date="2016-05" db="EMBL/GenBank/DDBJ databases">
        <authorList>
            <person name="Baek K."/>
            <person name="Yang S.-J."/>
        </authorList>
    </citation>
    <scope>NUCLEOTIDE SEQUENCE [LARGE SCALE GENOMIC DNA]</scope>
    <source>
        <strain evidence="2">ST58-10</strain>
    </source>
</reference>
<dbReference type="SUPFAM" id="SSF88713">
    <property type="entry name" value="Glycoside hydrolase/deacetylase"/>
    <property type="match status" value="1"/>
</dbReference>
<dbReference type="Proteomes" id="UP000078070">
    <property type="component" value="Chromosome"/>
</dbReference>
<dbReference type="InterPro" id="IPR049591">
    <property type="entry name" value="CE4_u4-like"/>
</dbReference>
<keyword evidence="2" id="KW-1185">Reference proteome</keyword>
<evidence type="ECO:0000313" key="2">
    <source>
        <dbReference type="Proteomes" id="UP000078070"/>
    </source>
</evidence>
<reference evidence="1 2" key="2">
    <citation type="journal article" date="2018" name="Int. J. Syst. Evol. Microbiol.">
        <title>Marinobacterium aestuarii sp. nov., a benzene-degrading marine bacterium isolated from estuary sediment.</title>
        <authorList>
            <person name="Bae S.S."/>
            <person name="Jung J."/>
            <person name="Chung D."/>
            <person name="Baek K."/>
        </authorList>
    </citation>
    <scope>NUCLEOTIDE SEQUENCE [LARGE SCALE GENOMIC DNA]</scope>
    <source>
        <strain evidence="1 2">ST58-10</strain>
    </source>
</reference>
<evidence type="ECO:0000313" key="1">
    <source>
        <dbReference type="EMBL" id="ANG62319.1"/>
    </source>
</evidence>
<dbReference type="EMBL" id="CP015839">
    <property type="protein sequence ID" value="ANG62319.1"/>
    <property type="molecule type" value="Genomic_DNA"/>
</dbReference>
<protein>
    <recommendedName>
        <fullName evidence="3">Polysaccharide deacetylase</fullName>
    </recommendedName>
</protein>